<dbReference type="AlphaFoldDB" id="A0A7V1LPM7"/>
<feature type="domain" description="KOW" evidence="5">
    <location>
        <begin position="109"/>
        <end position="136"/>
    </location>
</feature>
<dbReference type="GO" id="GO:0003735">
    <property type="term" value="F:structural constituent of ribosome"/>
    <property type="evidence" value="ECO:0007669"/>
    <property type="project" value="InterPro"/>
</dbReference>
<organism evidence="6">
    <name type="scientific">Caldithrix abyssi</name>
    <dbReference type="NCBI Taxonomy" id="187145"/>
    <lineage>
        <taxon>Bacteria</taxon>
        <taxon>Pseudomonadati</taxon>
        <taxon>Calditrichota</taxon>
        <taxon>Calditrichia</taxon>
        <taxon>Calditrichales</taxon>
        <taxon>Calditrichaceae</taxon>
        <taxon>Caldithrix</taxon>
    </lineage>
</organism>
<dbReference type="PROSITE" id="PS01108">
    <property type="entry name" value="RIBOSOMAL_L24"/>
    <property type="match status" value="1"/>
</dbReference>
<dbReference type="Pfam" id="PF02357">
    <property type="entry name" value="NusG"/>
    <property type="match status" value="1"/>
</dbReference>
<dbReference type="NCBIfam" id="NF033644">
    <property type="entry name" value="antiterm_UpxY"/>
    <property type="match status" value="1"/>
</dbReference>
<name>A0A7V1LPM7_CALAY</name>
<sequence length="168" mass="19496">MKKWYVLYTRPRHEKKVRDGLEEKSIEVFLPLITKTAIYKNRKKKSEVPLFASYVFSRFDYKDRFSVLETHGVIKLVNFKGQPGIVPDWQIESLKLMMENPESLQLENYFRQGDLVEVIHGPFKGMRGTVMNRKGETRLVITIDGILQTLSVEIDSDSVEACKAEEPV</sequence>
<dbReference type="InterPro" id="IPR043425">
    <property type="entry name" value="NusG-like"/>
</dbReference>
<dbReference type="SMART" id="SM00738">
    <property type="entry name" value="NGN"/>
    <property type="match status" value="1"/>
</dbReference>
<gene>
    <name evidence="6" type="ORF">ENJ10_14235</name>
</gene>
<evidence type="ECO:0000256" key="3">
    <source>
        <dbReference type="ARBA" id="ARBA00023163"/>
    </source>
</evidence>
<evidence type="ECO:0000256" key="1">
    <source>
        <dbReference type="ARBA" id="ARBA00022814"/>
    </source>
</evidence>
<dbReference type="GO" id="GO:0006412">
    <property type="term" value="P:translation"/>
    <property type="evidence" value="ECO:0007669"/>
    <property type="project" value="InterPro"/>
</dbReference>
<dbReference type="Gene3D" id="3.30.70.940">
    <property type="entry name" value="NusG, N-terminal domain"/>
    <property type="match status" value="1"/>
</dbReference>
<dbReference type="PANTHER" id="PTHR30265:SF4">
    <property type="entry name" value="KOW MOTIF FAMILY PROTEIN, EXPRESSED"/>
    <property type="match status" value="1"/>
</dbReference>
<evidence type="ECO:0000313" key="6">
    <source>
        <dbReference type="EMBL" id="HED11844.1"/>
    </source>
</evidence>
<dbReference type="InterPro" id="IPR008991">
    <property type="entry name" value="Translation_prot_SH3-like_sf"/>
</dbReference>
<feature type="domain" description="NusG-like N-terminal" evidence="4">
    <location>
        <begin position="1"/>
        <end position="98"/>
    </location>
</feature>
<keyword evidence="1" id="KW-0889">Transcription antitermination</keyword>
<dbReference type="GO" id="GO:0006354">
    <property type="term" value="P:DNA-templated transcription elongation"/>
    <property type="evidence" value="ECO:0007669"/>
    <property type="project" value="InterPro"/>
</dbReference>
<accession>A0A7V1LPM7</accession>
<dbReference type="CDD" id="cd06091">
    <property type="entry name" value="KOW_NusG"/>
    <property type="match status" value="1"/>
</dbReference>
<dbReference type="InterPro" id="IPR005824">
    <property type="entry name" value="KOW"/>
</dbReference>
<protein>
    <submittedName>
        <fullName evidence="6">UpxY family transcription antiterminator</fullName>
    </submittedName>
</protein>
<comment type="caution">
    <text evidence="6">The sequence shown here is derived from an EMBL/GenBank/DDBJ whole genome shotgun (WGS) entry which is preliminary data.</text>
</comment>
<dbReference type="InterPro" id="IPR005825">
    <property type="entry name" value="Ribosomal_uL24_CS"/>
</dbReference>
<dbReference type="GO" id="GO:0031564">
    <property type="term" value="P:transcription antitermination"/>
    <property type="evidence" value="ECO:0007669"/>
    <property type="project" value="UniProtKB-KW"/>
</dbReference>
<dbReference type="InterPro" id="IPR006645">
    <property type="entry name" value="NGN-like_dom"/>
</dbReference>
<dbReference type="SUPFAM" id="SSF50104">
    <property type="entry name" value="Translation proteins SH3-like domain"/>
    <property type="match status" value="1"/>
</dbReference>
<dbReference type="GO" id="GO:0005840">
    <property type="term" value="C:ribosome"/>
    <property type="evidence" value="ECO:0007669"/>
    <property type="project" value="InterPro"/>
</dbReference>
<evidence type="ECO:0000259" key="4">
    <source>
        <dbReference type="SMART" id="SM00738"/>
    </source>
</evidence>
<evidence type="ECO:0000259" key="5">
    <source>
        <dbReference type="SMART" id="SM00739"/>
    </source>
</evidence>
<evidence type="ECO:0000256" key="2">
    <source>
        <dbReference type="ARBA" id="ARBA00023015"/>
    </source>
</evidence>
<keyword evidence="3" id="KW-0804">Transcription</keyword>
<proteinExistence type="predicted"/>
<reference evidence="6" key="1">
    <citation type="journal article" date="2020" name="mSystems">
        <title>Genome- and Community-Level Interaction Insights into Carbon Utilization and Element Cycling Functions of Hydrothermarchaeota in Hydrothermal Sediment.</title>
        <authorList>
            <person name="Zhou Z."/>
            <person name="Liu Y."/>
            <person name="Xu W."/>
            <person name="Pan J."/>
            <person name="Luo Z.H."/>
            <person name="Li M."/>
        </authorList>
    </citation>
    <scope>NUCLEOTIDE SEQUENCE [LARGE SCALE GENOMIC DNA]</scope>
    <source>
        <strain evidence="6">HyVt-456</strain>
    </source>
</reference>
<dbReference type="Proteomes" id="UP000886005">
    <property type="component" value="Unassembled WGS sequence"/>
</dbReference>
<dbReference type="InterPro" id="IPR036735">
    <property type="entry name" value="NGN_dom_sf"/>
</dbReference>
<dbReference type="SUPFAM" id="SSF82679">
    <property type="entry name" value="N-utilization substance G protein NusG, N-terminal domain"/>
    <property type="match status" value="1"/>
</dbReference>
<dbReference type="SMART" id="SM00739">
    <property type="entry name" value="KOW"/>
    <property type="match status" value="1"/>
</dbReference>
<dbReference type="EMBL" id="DRLD01000403">
    <property type="protein sequence ID" value="HED11844.1"/>
    <property type="molecule type" value="Genomic_DNA"/>
</dbReference>
<keyword evidence="2" id="KW-0805">Transcription regulation</keyword>
<dbReference type="PANTHER" id="PTHR30265">
    <property type="entry name" value="RHO-INTERACTING TRANSCRIPTION TERMINATION FACTOR NUSG"/>
    <property type="match status" value="1"/>
</dbReference>